<dbReference type="InterPro" id="IPR000531">
    <property type="entry name" value="Beta-barrel_TonB"/>
</dbReference>
<dbReference type="PROSITE" id="PS52016">
    <property type="entry name" value="TONB_DEPENDENT_REC_3"/>
    <property type="match status" value="1"/>
</dbReference>
<evidence type="ECO:0008006" key="10">
    <source>
        <dbReference type="Google" id="ProtNLM"/>
    </source>
</evidence>
<dbReference type="Pfam" id="PF07715">
    <property type="entry name" value="Plug"/>
    <property type="match status" value="1"/>
</dbReference>
<name>A0A0F9WEF0_9ZZZZ</name>
<keyword evidence="3" id="KW-0812">Transmembrane</keyword>
<gene>
    <name evidence="9" type="ORF">LCGC14_0022710</name>
</gene>
<dbReference type="Gene3D" id="2.170.130.10">
    <property type="entry name" value="TonB-dependent receptor, plug domain"/>
    <property type="match status" value="1"/>
</dbReference>
<dbReference type="PANTHER" id="PTHR47234:SF3">
    <property type="entry name" value="SECRETIN_TONB SHORT N-TERMINAL DOMAIN-CONTAINING PROTEIN"/>
    <property type="match status" value="1"/>
</dbReference>
<organism evidence="9">
    <name type="scientific">marine sediment metagenome</name>
    <dbReference type="NCBI Taxonomy" id="412755"/>
    <lineage>
        <taxon>unclassified sequences</taxon>
        <taxon>metagenomes</taxon>
        <taxon>ecological metagenomes</taxon>
    </lineage>
</organism>
<dbReference type="CDD" id="cd01347">
    <property type="entry name" value="ligand_gated_channel"/>
    <property type="match status" value="1"/>
</dbReference>
<sequence length="848" mass="92639">MNKSPKLCTLSSTLVLLGSMAVVGAPSAFAQEAAPELEEVVVTGSRGAPRTALESAAPIDVFSAQDFQDQGTSDMNDLLRNLIPTFNVDVQDINDSNSLVRPATLRGLPADNTLVLINGKRRHRSAAIQFGRNGTHFPDVAQIPPIALRQVEVLRDGASAQYGSDAIAGVINFILKENSEGATFEAKHGRLSETDDGMLNYFAGNVGFQLGDNGFASISFDKTDQRRSDRSIQRGDAQALIDAGNNAVRVNAQYQGLPDTEMMNFFLNAGLQLSTDQELYSFSGYSEKDVELGFFFRNPENRGGVFTTGSPRRQLFADLTPNDGVGCPIIPTGVNPQTGVTSSLAARDASLANPNCFSFTERYPGGYTPLFGGSNTDMSNVTGIRGEFDDGTSYDVSIGNGFSEITYFLDNTTNPSMGPESPSYFEPGIYTTIENNFNVDLVKGFDVGMYSDLNVAYGIEWRREIFKVRSEDQDSFRIGPYASQGFGVGSDGFQGFGLDQQGSWDRKNWGFYVDLEVDVTERLLLGAALRYEDFYNTFGDTTNGKLSARYRLTDTMNIRSTVSTGFRAPSPGQANISNISTGVVDSIPVTQGQIPPTNPIAQRFGGEELAPEDATNFSIGWTAEIGGLDLSIDYYKIDIDDRILNSATFDITPAIAQELEDSGISGARSIVSFNYYTNDMSTTNEGVEIVGSWSMDWQEMGTTDFSASYAYTTQELKEFTPGILTRANIADLEDGIPSDRMNFRANHNVSDWRFTLQANYYGEYLSVPSSADPSRDYDVGAKTIFGAEVAYMYGDRYTFILGADNVFNTMPEQVRPVDFSSTTSNKYITGGAFSPNGRFVYSRVQVNF</sequence>
<evidence type="ECO:0000256" key="4">
    <source>
        <dbReference type="ARBA" id="ARBA00023077"/>
    </source>
</evidence>
<keyword evidence="4" id="KW-0798">TonB box</keyword>
<protein>
    <recommendedName>
        <fullName evidence="10">TonB-dependent receptor</fullName>
    </recommendedName>
</protein>
<feature type="domain" description="TonB-dependent receptor plug" evidence="8">
    <location>
        <begin position="53"/>
        <end position="170"/>
    </location>
</feature>
<evidence type="ECO:0000259" key="7">
    <source>
        <dbReference type="Pfam" id="PF00593"/>
    </source>
</evidence>
<dbReference type="Pfam" id="PF00593">
    <property type="entry name" value="TonB_dep_Rec_b-barrel"/>
    <property type="match status" value="1"/>
</dbReference>
<reference evidence="9" key="1">
    <citation type="journal article" date="2015" name="Nature">
        <title>Complex archaea that bridge the gap between prokaryotes and eukaryotes.</title>
        <authorList>
            <person name="Spang A."/>
            <person name="Saw J.H."/>
            <person name="Jorgensen S.L."/>
            <person name="Zaremba-Niedzwiedzka K."/>
            <person name="Martijn J."/>
            <person name="Lind A.E."/>
            <person name="van Eijk R."/>
            <person name="Schleper C."/>
            <person name="Guy L."/>
            <person name="Ettema T.J."/>
        </authorList>
    </citation>
    <scope>NUCLEOTIDE SEQUENCE</scope>
</reference>
<dbReference type="EMBL" id="LAZR01000004">
    <property type="protein sequence ID" value="KKO10788.1"/>
    <property type="molecule type" value="Genomic_DNA"/>
</dbReference>
<dbReference type="GO" id="GO:0009279">
    <property type="term" value="C:cell outer membrane"/>
    <property type="evidence" value="ECO:0007669"/>
    <property type="project" value="UniProtKB-SubCell"/>
</dbReference>
<accession>A0A0F9WEF0</accession>
<comment type="subcellular location">
    <subcellularLocation>
        <location evidence="1">Cell outer membrane</location>
        <topology evidence="1">Multi-pass membrane protein</topology>
    </subcellularLocation>
</comment>
<dbReference type="InterPro" id="IPR037066">
    <property type="entry name" value="Plug_dom_sf"/>
</dbReference>
<dbReference type="InterPro" id="IPR012910">
    <property type="entry name" value="Plug_dom"/>
</dbReference>
<dbReference type="InterPro" id="IPR036942">
    <property type="entry name" value="Beta-barrel_TonB_sf"/>
</dbReference>
<keyword evidence="5" id="KW-0472">Membrane</keyword>
<feature type="domain" description="TonB-dependent receptor-like beta-barrel" evidence="7">
    <location>
        <begin position="362"/>
        <end position="806"/>
    </location>
</feature>
<evidence type="ECO:0000256" key="6">
    <source>
        <dbReference type="ARBA" id="ARBA00023237"/>
    </source>
</evidence>
<evidence type="ECO:0000256" key="5">
    <source>
        <dbReference type="ARBA" id="ARBA00023136"/>
    </source>
</evidence>
<evidence type="ECO:0000313" key="9">
    <source>
        <dbReference type="EMBL" id="KKO10788.1"/>
    </source>
</evidence>
<proteinExistence type="predicted"/>
<keyword evidence="2" id="KW-0813">Transport</keyword>
<dbReference type="AlphaFoldDB" id="A0A0F9WEF0"/>
<dbReference type="SUPFAM" id="SSF56935">
    <property type="entry name" value="Porins"/>
    <property type="match status" value="1"/>
</dbReference>
<dbReference type="InterPro" id="IPR039426">
    <property type="entry name" value="TonB-dep_rcpt-like"/>
</dbReference>
<evidence type="ECO:0000256" key="2">
    <source>
        <dbReference type="ARBA" id="ARBA00022448"/>
    </source>
</evidence>
<evidence type="ECO:0000256" key="3">
    <source>
        <dbReference type="ARBA" id="ARBA00022692"/>
    </source>
</evidence>
<dbReference type="Gene3D" id="2.40.170.20">
    <property type="entry name" value="TonB-dependent receptor, beta-barrel domain"/>
    <property type="match status" value="1"/>
</dbReference>
<dbReference type="PANTHER" id="PTHR47234">
    <property type="match status" value="1"/>
</dbReference>
<keyword evidence="6" id="KW-0998">Cell outer membrane</keyword>
<evidence type="ECO:0000256" key="1">
    <source>
        <dbReference type="ARBA" id="ARBA00004571"/>
    </source>
</evidence>
<evidence type="ECO:0000259" key="8">
    <source>
        <dbReference type="Pfam" id="PF07715"/>
    </source>
</evidence>
<comment type="caution">
    <text evidence="9">The sequence shown here is derived from an EMBL/GenBank/DDBJ whole genome shotgun (WGS) entry which is preliminary data.</text>
</comment>